<dbReference type="Proteomes" id="UP000886653">
    <property type="component" value="Unassembled WGS sequence"/>
</dbReference>
<dbReference type="EMBL" id="MU167488">
    <property type="protein sequence ID" value="KAG0140010.1"/>
    <property type="molecule type" value="Genomic_DNA"/>
</dbReference>
<name>A0A9P6N5X5_9BASI</name>
<evidence type="ECO:0000313" key="2">
    <source>
        <dbReference type="Proteomes" id="UP000886653"/>
    </source>
</evidence>
<comment type="caution">
    <text evidence="1">The sequence shown here is derived from an EMBL/GenBank/DDBJ whole genome shotgun (WGS) entry which is preliminary data.</text>
</comment>
<gene>
    <name evidence="1" type="ORF">CROQUDRAFT_100733</name>
</gene>
<evidence type="ECO:0000313" key="1">
    <source>
        <dbReference type="EMBL" id="KAG0140010.1"/>
    </source>
</evidence>
<proteinExistence type="predicted"/>
<organism evidence="1 2">
    <name type="scientific">Cronartium quercuum f. sp. fusiforme G11</name>
    <dbReference type="NCBI Taxonomy" id="708437"/>
    <lineage>
        <taxon>Eukaryota</taxon>
        <taxon>Fungi</taxon>
        <taxon>Dikarya</taxon>
        <taxon>Basidiomycota</taxon>
        <taxon>Pucciniomycotina</taxon>
        <taxon>Pucciniomycetes</taxon>
        <taxon>Pucciniales</taxon>
        <taxon>Coleosporiaceae</taxon>
        <taxon>Cronartium</taxon>
    </lineage>
</organism>
<sequence length="85" mass="9288">MFGIRLCSTVPSQWYSAHMASLVSLAITFAEGEFCSQASSTMLTFVNDTSPTDILPVANVGGSAETWIRCSQMFPWLTRSIQFAS</sequence>
<dbReference type="AlphaFoldDB" id="A0A9P6N5X5"/>
<accession>A0A9P6N5X5</accession>
<reference evidence="1" key="1">
    <citation type="submission" date="2013-11" db="EMBL/GenBank/DDBJ databases">
        <title>Genome sequence of the fusiform rust pathogen reveals effectors for host alternation and coevolution with pine.</title>
        <authorList>
            <consortium name="DOE Joint Genome Institute"/>
            <person name="Smith K."/>
            <person name="Pendleton A."/>
            <person name="Kubisiak T."/>
            <person name="Anderson C."/>
            <person name="Salamov A."/>
            <person name="Aerts A."/>
            <person name="Riley R."/>
            <person name="Clum A."/>
            <person name="Lindquist E."/>
            <person name="Ence D."/>
            <person name="Campbell M."/>
            <person name="Kronenberg Z."/>
            <person name="Feau N."/>
            <person name="Dhillon B."/>
            <person name="Hamelin R."/>
            <person name="Burleigh J."/>
            <person name="Smith J."/>
            <person name="Yandell M."/>
            <person name="Nelson C."/>
            <person name="Grigoriev I."/>
            <person name="Davis J."/>
        </authorList>
    </citation>
    <scope>NUCLEOTIDE SEQUENCE</scope>
    <source>
        <strain evidence="1">G11</strain>
    </source>
</reference>
<keyword evidence="2" id="KW-1185">Reference proteome</keyword>
<protein>
    <submittedName>
        <fullName evidence="1">Uncharacterized protein</fullName>
    </submittedName>
</protein>